<proteinExistence type="predicted"/>
<protein>
    <recommendedName>
        <fullName evidence="1">Imm33-like domain-containing protein</fullName>
    </recommendedName>
</protein>
<feature type="domain" description="Imm33-like" evidence="1">
    <location>
        <begin position="13"/>
        <end position="111"/>
    </location>
</feature>
<dbReference type="AlphaFoldDB" id="A0A2C5WBZ7"/>
<dbReference type="Pfam" id="PF24719">
    <property type="entry name" value="Imm33-like"/>
    <property type="match status" value="1"/>
</dbReference>
<evidence type="ECO:0000313" key="2">
    <source>
        <dbReference type="EMBL" id="PHH43945.1"/>
    </source>
</evidence>
<dbReference type="EMBL" id="PDKZ01000002">
    <property type="protein sequence ID" value="PHH43945.1"/>
    <property type="molecule type" value="Genomic_DNA"/>
</dbReference>
<gene>
    <name evidence="2" type="ORF">CRX57_28245</name>
</gene>
<evidence type="ECO:0000313" key="3">
    <source>
        <dbReference type="Proteomes" id="UP000222460"/>
    </source>
</evidence>
<dbReference type="RefSeq" id="WP_098968373.1">
    <property type="nucleotide sequence ID" value="NZ_PDKZ01000002.1"/>
</dbReference>
<sequence length="113" mass="12547">MQKPEAVYPDEAQKEICSKYGMPVQPPEELVAVAIESLGQSPIYGTRVQLPTDGNISWFIHCGEYSAADDFYKPVHVHHLSEMLPQTVNYLCLPTGANFIIDTAGYGDVWMAD</sequence>
<evidence type="ECO:0000259" key="1">
    <source>
        <dbReference type="Pfam" id="PF24719"/>
    </source>
</evidence>
<accession>A0A2C5WBZ7</accession>
<name>A0A2C5WBZ7_PSEPU</name>
<dbReference type="InterPro" id="IPR056509">
    <property type="entry name" value="Imm33-like"/>
</dbReference>
<organism evidence="2 3">
    <name type="scientific">Pseudomonas putida</name>
    <name type="common">Arthrobacter siderocapsulatus</name>
    <dbReference type="NCBI Taxonomy" id="303"/>
    <lineage>
        <taxon>Bacteria</taxon>
        <taxon>Pseudomonadati</taxon>
        <taxon>Pseudomonadota</taxon>
        <taxon>Gammaproteobacteria</taxon>
        <taxon>Pseudomonadales</taxon>
        <taxon>Pseudomonadaceae</taxon>
        <taxon>Pseudomonas</taxon>
    </lineage>
</organism>
<reference evidence="3" key="1">
    <citation type="submission" date="2017-10" db="EMBL/GenBank/DDBJ databases">
        <title>FDA dAtabase for Regulatory Grade micrObial Sequences (FDA-ARGOS): Supporting development and validation of Infectious Disease Dx tests.</title>
        <authorList>
            <person name="Goldberg B."/>
            <person name="Campos J."/>
            <person name="Tallon L."/>
            <person name="Sadzewicz L."/>
            <person name="Ott S."/>
            <person name="Zhao X."/>
            <person name="Nagaraj S."/>
            <person name="Vavikolanu K."/>
            <person name="Aluvathingal J."/>
            <person name="Nadendla S."/>
            <person name="Geyer C."/>
            <person name="Sichtig H."/>
        </authorList>
    </citation>
    <scope>NUCLEOTIDE SEQUENCE [LARGE SCALE GENOMIC DNA]</scope>
    <source>
        <strain evidence="3">FDAARGOS_376</strain>
    </source>
</reference>
<dbReference type="Proteomes" id="UP000222460">
    <property type="component" value="Unassembled WGS sequence"/>
</dbReference>
<comment type="caution">
    <text evidence="2">The sequence shown here is derived from an EMBL/GenBank/DDBJ whole genome shotgun (WGS) entry which is preliminary data.</text>
</comment>